<dbReference type="InterPro" id="IPR036345">
    <property type="entry name" value="ExoRNase_PH_dom2_sf"/>
</dbReference>
<dbReference type="CDD" id="cd02393">
    <property type="entry name" value="KH-I_PNPase"/>
    <property type="match status" value="1"/>
</dbReference>
<feature type="binding site" evidence="9">
    <location>
        <position position="492"/>
    </location>
    <ligand>
        <name>Mg(2+)</name>
        <dbReference type="ChEBI" id="CHEBI:18420"/>
    </ligand>
</feature>
<dbReference type="GO" id="GO:0003723">
    <property type="term" value="F:RNA binding"/>
    <property type="evidence" value="ECO:0007669"/>
    <property type="project" value="UniProtKB-UniRule"/>
</dbReference>
<reference evidence="13" key="1">
    <citation type="submission" date="2014-07" db="EMBL/GenBank/DDBJ databases">
        <authorList>
            <person name="Wibberg D."/>
        </authorList>
    </citation>
    <scope>NUCLEOTIDE SEQUENCE [LARGE SCALE GENOMIC DNA]</scope>
    <source>
        <strain evidence="13">DG5</strain>
    </source>
</reference>
<evidence type="ECO:0000256" key="7">
    <source>
        <dbReference type="ARBA" id="ARBA00022842"/>
    </source>
</evidence>
<protein>
    <recommendedName>
        <fullName evidence="9">Polyribonucleotide nucleotidyltransferase</fullName>
        <ecNumber evidence="9">2.7.7.8</ecNumber>
    </recommendedName>
    <alternativeName>
        <fullName evidence="9">Polynucleotide phosphorylase</fullName>
        <shortName evidence="9">PNPase</shortName>
    </alternativeName>
</protein>
<evidence type="ECO:0000256" key="3">
    <source>
        <dbReference type="ARBA" id="ARBA00022490"/>
    </source>
</evidence>
<evidence type="ECO:0000313" key="13">
    <source>
        <dbReference type="Proteomes" id="UP000032431"/>
    </source>
</evidence>
<gene>
    <name evidence="9 12" type="primary">pnp</name>
    <name evidence="12" type="ORF">CCDG5_1958</name>
</gene>
<dbReference type="PIRSF" id="PIRSF005499">
    <property type="entry name" value="PNPase"/>
    <property type="match status" value="1"/>
</dbReference>
<proteinExistence type="inferred from homology"/>
<evidence type="ECO:0000256" key="6">
    <source>
        <dbReference type="ARBA" id="ARBA00022723"/>
    </source>
</evidence>
<dbReference type="FunFam" id="3.30.1370.10:FF:000001">
    <property type="entry name" value="Polyribonucleotide nucleotidyltransferase"/>
    <property type="match status" value="1"/>
</dbReference>
<keyword evidence="13" id="KW-1185">Reference proteome</keyword>
<dbReference type="PROSITE" id="PS50084">
    <property type="entry name" value="KH_TYPE_1"/>
    <property type="match status" value="1"/>
</dbReference>
<dbReference type="InterPro" id="IPR027408">
    <property type="entry name" value="PNPase/RNase_PH_dom_sf"/>
</dbReference>
<dbReference type="Pfam" id="PF03726">
    <property type="entry name" value="PNPase"/>
    <property type="match status" value="1"/>
</dbReference>
<dbReference type="InterPro" id="IPR003029">
    <property type="entry name" value="S1_domain"/>
</dbReference>
<dbReference type="EMBL" id="LM995447">
    <property type="protein sequence ID" value="CDZ25050.1"/>
    <property type="molecule type" value="Genomic_DNA"/>
</dbReference>
<dbReference type="GO" id="GO:0004654">
    <property type="term" value="F:polyribonucleotide nucleotidyltransferase activity"/>
    <property type="evidence" value="ECO:0007669"/>
    <property type="project" value="UniProtKB-UniRule"/>
</dbReference>
<dbReference type="InterPro" id="IPR004088">
    <property type="entry name" value="KH_dom_type_1"/>
</dbReference>
<dbReference type="STRING" id="29343.CCDG5_1958"/>
<dbReference type="InterPro" id="IPR015848">
    <property type="entry name" value="PNPase_PH_RNA-bd_bac/org-type"/>
</dbReference>
<dbReference type="InterPro" id="IPR012340">
    <property type="entry name" value="NA-bd_OB-fold"/>
</dbReference>
<dbReference type="InterPro" id="IPR036456">
    <property type="entry name" value="PNPase_PH_RNA-bd_sf"/>
</dbReference>
<dbReference type="FunFam" id="3.30.230.70:FF:000002">
    <property type="entry name" value="Polyribonucleotide nucleotidyltransferase"/>
    <property type="match status" value="1"/>
</dbReference>
<dbReference type="SUPFAM" id="SSF50249">
    <property type="entry name" value="Nucleic acid-binding proteins"/>
    <property type="match status" value="1"/>
</dbReference>
<evidence type="ECO:0000256" key="9">
    <source>
        <dbReference type="HAMAP-Rule" id="MF_01595"/>
    </source>
</evidence>
<keyword evidence="3 9" id="KW-0963">Cytoplasm</keyword>
<dbReference type="NCBIfam" id="TIGR03591">
    <property type="entry name" value="polynuc_phos"/>
    <property type="match status" value="1"/>
</dbReference>
<dbReference type="GO" id="GO:0000287">
    <property type="term" value="F:magnesium ion binding"/>
    <property type="evidence" value="ECO:0007669"/>
    <property type="project" value="UniProtKB-UniRule"/>
</dbReference>
<dbReference type="GO" id="GO:0000175">
    <property type="term" value="F:3'-5'-RNA exonuclease activity"/>
    <property type="evidence" value="ECO:0007669"/>
    <property type="project" value="TreeGrafter"/>
</dbReference>
<dbReference type="Gene3D" id="3.30.1370.10">
    <property type="entry name" value="K Homology domain, type 1"/>
    <property type="match status" value="1"/>
</dbReference>
<name>A0A078KV47_9FIRM</name>
<feature type="domain" description="S1 motif" evidence="11">
    <location>
        <begin position="623"/>
        <end position="691"/>
    </location>
</feature>
<evidence type="ECO:0000256" key="4">
    <source>
        <dbReference type="ARBA" id="ARBA00022679"/>
    </source>
</evidence>
<feature type="binding site" evidence="9">
    <location>
        <position position="486"/>
    </location>
    <ligand>
        <name>Mg(2+)</name>
        <dbReference type="ChEBI" id="CHEBI:18420"/>
    </ligand>
</feature>
<dbReference type="HAMAP" id="MF_01595">
    <property type="entry name" value="PNPase"/>
    <property type="match status" value="1"/>
</dbReference>
<dbReference type="FunFam" id="3.30.230.70:FF:000001">
    <property type="entry name" value="Polyribonucleotide nucleotidyltransferase"/>
    <property type="match status" value="1"/>
</dbReference>
<evidence type="ECO:0000256" key="5">
    <source>
        <dbReference type="ARBA" id="ARBA00022695"/>
    </source>
</evidence>
<dbReference type="GO" id="GO:0006396">
    <property type="term" value="P:RNA processing"/>
    <property type="evidence" value="ECO:0007669"/>
    <property type="project" value="InterPro"/>
</dbReference>
<comment type="cofactor">
    <cofactor evidence="9">
        <name>Mg(2+)</name>
        <dbReference type="ChEBI" id="CHEBI:18420"/>
    </cofactor>
</comment>
<feature type="region of interest" description="Disordered" evidence="10">
    <location>
        <begin position="698"/>
        <end position="741"/>
    </location>
</feature>
<evidence type="ECO:0000256" key="1">
    <source>
        <dbReference type="ARBA" id="ARBA00004496"/>
    </source>
</evidence>
<dbReference type="SUPFAM" id="SSF46915">
    <property type="entry name" value="Polynucleotide phosphorylase/guanosine pentaphosphate synthase (PNPase/GPSI), domain 3"/>
    <property type="match status" value="1"/>
</dbReference>
<evidence type="ECO:0000259" key="11">
    <source>
        <dbReference type="PROSITE" id="PS50126"/>
    </source>
</evidence>
<dbReference type="InterPro" id="IPR001247">
    <property type="entry name" value="ExoRNase_PH_dom1"/>
</dbReference>
<dbReference type="CDD" id="cd04472">
    <property type="entry name" value="S1_PNPase"/>
    <property type="match status" value="1"/>
</dbReference>
<evidence type="ECO:0000256" key="2">
    <source>
        <dbReference type="ARBA" id="ARBA00007404"/>
    </source>
</evidence>
<dbReference type="OrthoDB" id="9804305at2"/>
<feature type="compositionally biased region" description="Basic and acidic residues" evidence="10">
    <location>
        <begin position="705"/>
        <end position="741"/>
    </location>
</feature>
<dbReference type="HOGENOM" id="CLU_004217_2_2_9"/>
<dbReference type="GO" id="GO:0005829">
    <property type="term" value="C:cytosol"/>
    <property type="evidence" value="ECO:0007669"/>
    <property type="project" value="TreeGrafter"/>
</dbReference>
<dbReference type="PANTHER" id="PTHR11252">
    <property type="entry name" value="POLYRIBONUCLEOTIDE NUCLEOTIDYLTRANSFERASE"/>
    <property type="match status" value="1"/>
</dbReference>
<dbReference type="CDD" id="cd11363">
    <property type="entry name" value="RNase_PH_PNPase_1"/>
    <property type="match status" value="1"/>
</dbReference>
<dbReference type="Pfam" id="PF03725">
    <property type="entry name" value="RNase_PH_C"/>
    <property type="match status" value="1"/>
</dbReference>
<dbReference type="Pfam" id="PF00013">
    <property type="entry name" value="KH_1"/>
    <property type="match status" value="1"/>
</dbReference>
<comment type="catalytic activity">
    <reaction evidence="9">
        <text>RNA(n+1) + phosphate = RNA(n) + a ribonucleoside 5'-diphosphate</text>
        <dbReference type="Rhea" id="RHEA:22096"/>
        <dbReference type="Rhea" id="RHEA-COMP:14527"/>
        <dbReference type="Rhea" id="RHEA-COMP:17342"/>
        <dbReference type="ChEBI" id="CHEBI:43474"/>
        <dbReference type="ChEBI" id="CHEBI:57930"/>
        <dbReference type="ChEBI" id="CHEBI:140395"/>
        <dbReference type="EC" id="2.7.7.8"/>
    </reaction>
</comment>
<dbReference type="EC" id="2.7.7.8" evidence="9"/>
<dbReference type="Pfam" id="PF00575">
    <property type="entry name" value="S1"/>
    <property type="match status" value="1"/>
</dbReference>
<sequence length="741" mass="82543">MFENYRTFETDFAGKKLIIETGKVAQLSNGSCLVRYGDTVVLVNVCASDKPREGVDFFPLAVDYEERLYAVGKIPGSFLKREGKPSEKAILTSRLIDRPIRPLFPKDMRNDVTVSILVLSVEPDCQPEIAGMIGTSVAISISDIPWNGPIGGVAVGYVDNEFVINPDAAQREKSEMYVTVAGTEQKVVMIEAGANEIPEDIMFNGIMRAHEEIKKIVAFIKDIQAQVGKPKFEYQSFEVDPEMFEDIKNFAEEDVKYALDTNDKKVREERLKVVKEKVIEEFSEKYPDSEQAIDECLYKLQKMIVRRWLLDEHRRVDGRGMNEIRPLAAEVGLLPRCHGSGLFTRGQTQVLTVATLGPIGDQQLLDGIDFEDTKRYMHHYNMPAWTVGETKPARGPGRREIGHGALAERALEPVIPSEEEFPYAIRLVSEVLSSNGSTSQGSVCGSTLALMDAGVPIKAPVAGISCGLVTEGDRFLTMIDIQGIEDFFGDMDFKVAGTHKGITAIQMDLKIDGLTPEIIKEALIKTRDARYYILDEVLLKAIDKPRPELSKYAPKMITTQIDVDKIRDVIGSGGKVIQKICSDCDCKIDIEEDGRVFIAAVNTENGEKALKIINAITKDPEIGTFYIGKVTRIMPFGAFVEIAPGKEGLVHISKLDVKHVDKVEDAVKVGDEITVKLIEIDNQGRLNFSRRDALIELEGMTPEPEESRPPRRDFHKDGGSRPFHSREGGHSFEKRRDGKNF</sequence>
<dbReference type="Gene3D" id="2.40.50.140">
    <property type="entry name" value="Nucleic acid-binding proteins"/>
    <property type="match status" value="1"/>
</dbReference>
<dbReference type="PROSITE" id="PS50126">
    <property type="entry name" value="S1"/>
    <property type="match status" value="1"/>
</dbReference>
<dbReference type="InterPro" id="IPR004087">
    <property type="entry name" value="KH_dom"/>
</dbReference>
<keyword evidence="7 9" id="KW-0460">Magnesium</keyword>
<dbReference type="GO" id="GO:0006402">
    <property type="term" value="P:mRNA catabolic process"/>
    <property type="evidence" value="ECO:0007669"/>
    <property type="project" value="UniProtKB-UniRule"/>
</dbReference>
<keyword evidence="8 9" id="KW-0694">RNA-binding</keyword>
<keyword evidence="6 9" id="KW-0479">Metal-binding</keyword>
<dbReference type="SUPFAM" id="SSF55666">
    <property type="entry name" value="Ribonuclease PH domain 2-like"/>
    <property type="match status" value="2"/>
</dbReference>
<keyword evidence="5 9" id="KW-0548">Nucleotidyltransferase</keyword>
<comment type="similarity">
    <text evidence="2 9">Belongs to the polyribonucleotide nucleotidyltransferase family.</text>
</comment>
<dbReference type="PANTHER" id="PTHR11252:SF0">
    <property type="entry name" value="POLYRIBONUCLEOTIDE NUCLEOTIDYLTRANSFERASE 1, MITOCHONDRIAL"/>
    <property type="match status" value="1"/>
</dbReference>
<dbReference type="Proteomes" id="UP000032431">
    <property type="component" value="Chromosome I"/>
</dbReference>
<comment type="function">
    <text evidence="9">Involved in mRNA degradation. Catalyzes the phosphorolysis of single-stranded polyribonucleotides processively in the 3'- to 5'-direction.</text>
</comment>
<dbReference type="InterPro" id="IPR036612">
    <property type="entry name" value="KH_dom_type_1_sf"/>
</dbReference>
<keyword evidence="4 9" id="KW-0808">Transferase</keyword>
<dbReference type="SMART" id="SM00316">
    <property type="entry name" value="S1"/>
    <property type="match status" value="1"/>
</dbReference>
<dbReference type="InterPro" id="IPR015847">
    <property type="entry name" value="ExoRNase_PH_dom2"/>
</dbReference>
<dbReference type="Pfam" id="PF01138">
    <property type="entry name" value="RNase_PH"/>
    <property type="match status" value="2"/>
</dbReference>
<evidence type="ECO:0000313" key="12">
    <source>
        <dbReference type="EMBL" id="CDZ25050.1"/>
    </source>
</evidence>
<dbReference type="PATRIC" id="fig|29343.3.peg.2056"/>
<dbReference type="AlphaFoldDB" id="A0A078KV47"/>
<evidence type="ECO:0000256" key="8">
    <source>
        <dbReference type="ARBA" id="ARBA00022884"/>
    </source>
</evidence>
<dbReference type="SUPFAM" id="SSF54791">
    <property type="entry name" value="Eukaryotic type KH-domain (KH-domain type I)"/>
    <property type="match status" value="1"/>
</dbReference>
<dbReference type="KEGG" id="ccel:CCDG5_1958"/>
<dbReference type="FunFam" id="2.40.50.140:FF:000023">
    <property type="entry name" value="Polyribonucleotide nucleotidyltransferase"/>
    <property type="match status" value="1"/>
</dbReference>
<accession>A0A078KV47</accession>
<organism evidence="12 13">
    <name type="scientific">[Clostridium] cellulosi</name>
    <dbReference type="NCBI Taxonomy" id="29343"/>
    <lineage>
        <taxon>Bacteria</taxon>
        <taxon>Bacillati</taxon>
        <taxon>Bacillota</taxon>
        <taxon>Clostridia</taxon>
        <taxon>Eubacteriales</taxon>
        <taxon>Oscillospiraceae</taxon>
        <taxon>Oscillospiraceae incertae sedis</taxon>
    </lineage>
</organism>
<evidence type="ECO:0000256" key="10">
    <source>
        <dbReference type="SAM" id="MobiDB-lite"/>
    </source>
</evidence>
<dbReference type="InterPro" id="IPR012162">
    <property type="entry name" value="PNPase"/>
</dbReference>
<dbReference type="Gene3D" id="3.30.230.70">
    <property type="entry name" value="GHMP Kinase, N-terminal domain"/>
    <property type="match status" value="2"/>
</dbReference>
<dbReference type="NCBIfam" id="NF008805">
    <property type="entry name" value="PRK11824.1"/>
    <property type="match status" value="1"/>
</dbReference>
<dbReference type="SUPFAM" id="SSF54211">
    <property type="entry name" value="Ribosomal protein S5 domain 2-like"/>
    <property type="match status" value="2"/>
</dbReference>
<dbReference type="InterPro" id="IPR020568">
    <property type="entry name" value="Ribosomal_Su5_D2-typ_SF"/>
</dbReference>
<dbReference type="CDD" id="cd11364">
    <property type="entry name" value="RNase_PH_PNPase_2"/>
    <property type="match status" value="1"/>
</dbReference>
<comment type="subcellular location">
    <subcellularLocation>
        <location evidence="1 9">Cytoplasm</location>
    </subcellularLocation>
</comment>
<dbReference type="SMART" id="SM00322">
    <property type="entry name" value="KH"/>
    <property type="match status" value="1"/>
</dbReference>